<feature type="region of interest" description="Disordered" evidence="8">
    <location>
        <begin position="394"/>
        <end position="422"/>
    </location>
</feature>
<dbReference type="PROSITE" id="PS51195">
    <property type="entry name" value="Q_MOTIF"/>
    <property type="match status" value="1"/>
</dbReference>
<dbReference type="SUPFAM" id="SSF52540">
    <property type="entry name" value="P-loop containing nucleoside triphosphate hydrolases"/>
    <property type="match status" value="1"/>
</dbReference>
<feature type="compositionally biased region" description="Basic residues" evidence="8">
    <location>
        <begin position="1"/>
        <end position="10"/>
    </location>
</feature>
<protein>
    <recommendedName>
        <fullName evidence="1">RNA helicase</fullName>
        <ecNumber evidence="1">3.6.4.13</ecNumber>
    </recommendedName>
</protein>
<dbReference type="SMART" id="SM00490">
    <property type="entry name" value="HELICc"/>
    <property type="match status" value="1"/>
</dbReference>
<dbReference type="SMART" id="SM00487">
    <property type="entry name" value="DEXDc"/>
    <property type="match status" value="1"/>
</dbReference>
<evidence type="ECO:0000313" key="12">
    <source>
        <dbReference type="EMBL" id="OBS23716.1"/>
    </source>
</evidence>
<feature type="compositionally biased region" description="Basic and acidic residues" evidence="8">
    <location>
        <begin position="11"/>
        <end position="27"/>
    </location>
</feature>
<dbReference type="STRING" id="36050.A0A1B8ATL1"/>
<feature type="region of interest" description="Disordered" evidence="8">
    <location>
        <begin position="1"/>
        <end position="27"/>
    </location>
</feature>
<dbReference type="GO" id="GO:0016787">
    <property type="term" value="F:hydrolase activity"/>
    <property type="evidence" value="ECO:0007669"/>
    <property type="project" value="UniProtKB-KW"/>
</dbReference>
<feature type="region of interest" description="Disordered" evidence="8">
    <location>
        <begin position="929"/>
        <end position="1002"/>
    </location>
</feature>
<feature type="compositionally biased region" description="Gly residues" evidence="8">
    <location>
        <begin position="937"/>
        <end position="954"/>
    </location>
</feature>
<feature type="domain" description="Helicase C-terminal" evidence="10">
    <location>
        <begin position="747"/>
        <end position="911"/>
    </location>
</feature>
<dbReference type="CDD" id="cd18787">
    <property type="entry name" value="SF2_C_DEAD"/>
    <property type="match status" value="1"/>
</dbReference>
<evidence type="ECO:0000256" key="7">
    <source>
        <dbReference type="PROSITE-ProRule" id="PRU00552"/>
    </source>
</evidence>
<keyword evidence="13" id="KW-1185">Reference proteome</keyword>
<gene>
    <name evidence="12" type="ORF">FPOA_04264</name>
</gene>
<keyword evidence="5" id="KW-0067">ATP-binding</keyword>
<proteinExistence type="predicted"/>
<dbReference type="InterPro" id="IPR011545">
    <property type="entry name" value="DEAD/DEAH_box_helicase_dom"/>
</dbReference>
<evidence type="ECO:0000313" key="13">
    <source>
        <dbReference type="Proteomes" id="UP000091967"/>
    </source>
</evidence>
<comment type="caution">
    <text evidence="12">The sequence shown here is derived from an EMBL/GenBank/DDBJ whole genome shotgun (WGS) entry which is preliminary data.</text>
</comment>
<dbReference type="PROSITE" id="PS00039">
    <property type="entry name" value="DEAD_ATP_HELICASE"/>
    <property type="match status" value="1"/>
</dbReference>
<evidence type="ECO:0000259" key="11">
    <source>
        <dbReference type="PROSITE" id="PS51195"/>
    </source>
</evidence>
<name>A0A1B8ATL1_FUSPO</name>
<feature type="domain" description="DEAD-box RNA helicase Q" evidence="11">
    <location>
        <begin position="509"/>
        <end position="537"/>
    </location>
</feature>
<dbReference type="Proteomes" id="UP000091967">
    <property type="component" value="Unassembled WGS sequence"/>
</dbReference>
<dbReference type="InterPro" id="IPR001650">
    <property type="entry name" value="Helicase_C-like"/>
</dbReference>
<reference evidence="12 13" key="1">
    <citation type="submission" date="2016-06" db="EMBL/GenBank/DDBJ databases">
        <title>Living apart together: crosstalk between the core and supernumerary genomes in a fungal plant pathogen.</title>
        <authorList>
            <person name="Vanheule A."/>
            <person name="Audenaert K."/>
            <person name="Warris S."/>
            <person name="Van De Geest H."/>
            <person name="Schijlen E."/>
            <person name="Hofte M."/>
            <person name="De Saeger S."/>
            <person name="Haesaert G."/>
            <person name="Waalwijk C."/>
            <person name="Van Der Lee T."/>
        </authorList>
    </citation>
    <scope>NUCLEOTIDE SEQUENCE [LARGE SCALE GENOMIC DNA]</scope>
    <source>
        <strain evidence="12 13">2516</strain>
    </source>
</reference>
<comment type="catalytic activity">
    <reaction evidence="6">
        <text>ATP + H2O = ADP + phosphate + H(+)</text>
        <dbReference type="Rhea" id="RHEA:13065"/>
        <dbReference type="ChEBI" id="CHEBI:15377"/>
        <dbReference type="ChEBI" id="CHEBI:15378"/>
        <dbReference type="ChEBI" id="CHEBI:30616"/>
        <dbReference type="ChEBI" id="CHEBI:43474"/>
        <dbReference type="ChEBI" id="CHEBI:456216"/>
        <dbReference type="EC" id="3.6.4.13"/>
    </reaction>
</comment>
<evidence type="ECO:0000256" key="8">
    <source>
        <dbReference type="SAM" id="MobiDB-lite"/>
    </source>
</evidence>
<sequence length="1002" mass="109334">MGSSNKKKREKQKDFQKPKFKVGKDKAKASNFTDTSFKSRAIVMGHQSLSAVAPDVVQQFKHNLSLASSSKSDKQRREALAYLTSQLSSEPPINPVGTHAVLVKLLPLISDSSTPVRSQLLKLFRELPSDEVRHSVEQAIMFVRAGMTHLSADISNDSLGMMEWLLDVAENDLVVCPGGWVKTLSSFCAMMGWALKIPKAGWSSGTKSGLSAKGAATYARQIATLSRFLEAGLRPEAEIPEDESEIWDNLYRIPQDSNAFEYLNLFGSRRDEEGEMYPSRDARQRVFERRFLEAVLKGADQAKKEGGATGRAAAGLDQVLQNGMGEYESSTAMDTQDLLSLCFRQCVVSVSISQRPSCPINPSIFADTHLSISNTMSDPWGTGDMSKALPATQEADASPITEQNTQAQNGDAQPEPPKGYDASRGRWTEPQAFDYTALAAGNDTQAWGCNARAYAWQDEYGEVGPPCPELELELFGDPNTRHERTGLDFSRIDSIEVQQEGPTKIDPIENFDKGGIHPAMLENIKLCGYDNATPIQKFTIPSILTGHDVIGIAQTGSGKTAAYLIPILSKLMGKAKKLAAFRPNPLTYRPGVDDVTAEPLVLIVVPTRELALQIFNEARKLCYRTMLRPGVVYGGVPISEQVALLNMGCDVLVGTPGRLVDFIQRPRHLTLRRLRYIVIDEADELLNDDWAEELNPILSGGEQDEGNVKFSLFSATFPKAARDLAKNYLAASHVRFRVGRAGSTTANIKQIVLQAESQEKRELLVGLLEEMHGIRTIIFVNSRQSADNLDDFLFNMHLPVTSMHSDRTQQEREAAMRSFRSGNAPILIATGVTARGIDVQNVMHVINYDLPSLEYGGIEEYTHRIGRTGRIGHRGVATSFFSERDEPLGSVLTRTLLETDQEIPDFLQQYVPEGEARANLKFEADSDFDPNDYAGAGDAGGDAWGGGDGDGADPGAGASDAWGGGGDSGNASGDAWGPPDDKPQAGGWNDSATPAPIVVDAW</sequence>
<evidence type="ECO:0000256" key="4">
    <source>
        <dbReference type="ARBA" id="ARBA00022806"/>
    </source>
</evidence>
<evidence type="ECO:0000256" key="5">
    <source>
        <dbReference type="ARBA" id="ARBA00022840"/>
    </source>
</evidence>
<feature type="compositionally biased region" description="Polar residues" evidence="8">
    <location>
        <begin position="400"/>
        <end position="411"/>
    </location>
</feature>
<evidence type="ECO:0000259" key="9">
    <source>
        <dbReference type="PROSITE" id="PS51192"/>
    </source>
</evidence>
<accession>A0A1B8ATL1</accession>
<dbReference type="EMBL" id="LYXU01000002">
    <property type="protein sequence ID" value="OBS23716.1"/>
    <property type="molecule type" value="Genomic_DNA"/>
</dbReference>
<dbReference type="GO" id="GO:0003724">
    <property type="term" value="F:RNA helicase activity"/>
    <property type="evidence" value="ECO:0007669"/>
    <property type="project" value="UniProtKB-EC"/>
</dbReference>
<evidence type="ECO:0000256" key="6">
    <source>
        <dbReference type="ARBA" id="ARBA00047984"/>
    </source>
</evidence>
<dbReference type="PROSITE" id="PS51192">
    <property type="entry name" value="HELICASE_ATP_BIND_1"/>
    <property type="match status" value="1"/>
</dbReference>
<evidence type="ECO:0000256" key="1">
    <source>
        <dbReference type="ARBA" id="ARBA00012552"/>
    </source>
</evidence>
<dbReference type="Pfam" id="PF00270">
    <property type="entry name" value="DEAD"/>
    <property type="match status" value="1"/>
</dbReference>
<dbReference type="EC" id="3.6.4.13" evidence="1"/>
<dbReference type="GO" id="GO:0005524">
    <property type="term" value="F:ATP binding"/>
    <property type="evidence" value="ECO:0007669"/>
    <property type="project" value="UniProtKB-KW"/>
</dbReference>
<dbReference type="InterPro" id="IPR014014">
    <property type="entry name" value="RNA_helicase_DEAD_Q_motif"/>
</dbReference>
<evidence type="ECO:0000256" key="2">
    <source>
        <dbReference type="ARBA" id="ARBA00022741"/>
    </source>
</evidence>
<dbReference type="AlphaFoldDB" id="A0A1B8ATL1"/>
<dbReference type="InterPro" id="IPR000629">
    <property type="entry name" value="RNA-helicase_DEAD-box_CS"/>
</dbReference>
<keyword evidence="3" id="KW-0378">Hydrolase</keyword>
<dbReference type="PROSITE" id="PS51194">
    <property type="entry name" value="HELICASE_CTER"/>
    <property type="match status" value="1"/>
</dbReference>
<feature type="short sequence motif" description="Q motif" evidence="7">
    <location>
        <begin position="509"/>
        <end position="537"/>
    </location>
</feature>
<feature type="domain" description="Helicase ATP-binding" evidence="9">
    <location>
        <begin position="540"/>
        <end position="735"/>
    </location>
</feature>
<evidence type="ECO:0000256" key="3">
    <source>
        <dbReference type="ARBA" id="ARBA00022801"/>
    </source>
</evidence>
<dbReference type="Pfam" id="PF00271">
    <property type="entry name" value="Helicase_C"/>
    <property type="match status" value="1"/>
</dbReference>
<keyword evidence="4" id="KW-0347">Helicase</keyword>
<dbReference type="Gene3D" id="3.40.50.300">
    <property type="entry name" value="P-loop containing nucleotide triphosphate hydrolases"/>
    <property type="match status" value="2"/>
</dbReference>
<dbReference type="Pfam" id="PF12333">
    <property type="entry name" value="Ipi1_N"/>
    <property type="match status" value="1"/>
</dbReference>
<dbReference type="InterPro" id="IPR014001">
    <property type="entry name" value="Helicase_ATP-bd"/>
</dbReference>
<dbReference type="InterPro" id="IPR027417">
    <property type="entry name" value="P-loop_NTPase"/>
</dbReference>
<dbReference type="PANTHER" id="PTHR47958">
    <property type="entry name" value="ATP-DEPENDENT RNA HELICASE DBP3"/>
    <property type="match status" value="1"/>
</dbReference>
<dbReference type="GO" id="GO:0003676">
    <property type="term" value="F:nucleic acid binding"/>
    <property type="evidence" value="ECO:0007669"/>
    <property type="project" value="InterPro"/>
</dbReference>
<evidence type="ECO:0000259" key="10">
    <source>
        <dbReference type="PROSITE" id="PS51194"/>
    </source>
</evidence>
<organism evidence="12 13">
    <name type="scientific">Fusarium poae</name>
    <dbReference type="NCBI Taxonomy" id="36050"/>
    <lineage>
        <taxon>Eukaryota</taxon>
        <taxon>Fungi</taxon>
        <taxon>Dikarya</taxon>
        <taxon>Ascomycota</taxon>
        <taxon>Pezizomycotina</taxon>
        <taxon>Sordariomycetes</taxon>
        <taxon>Hypocreomycetidae</taxon>
        <taxon>Hypocreales</taxon>
        <taxon>Nectriaceae</taxon>
        <taxon>Fusarium</taxon>
    </lineage>
</organism>
<dbReference type="InterPro" id="IPR024679">
    <property type="entry name" value="Ipi1_N"/>
</dbReference>
<keyword evidence="2" id="KW-0547">Nucleotide-binding</keyword>